<evidence type="ECO:0000313" key="3">
    <source>
        <dbReference type="Proteomes" id="UP000663400"/>
    </source>
</evidence>
<evidence type="ECO:0000256" key="1">
    <source>
        <dbReference type="SAM" id="MobiDB-lite"/>
    </source>
</evidence>
<sequence>MVANSITPVVNPAKAAKPSNDSTQPATSQCPGLGLRALIRAQVGGATMRPPYHSASIAPTA</sequence>
<keyword evidence="3" id="KW-1185">Reference proteome</keyword>
<accession>A0ABX7RC22</accession>
<dbReference type="EMBL" id="CP071517">
    <property type="protein sequence ID" value="QSX75699.1"/>
    <property type="molecule type" value="Genomic_DNA"/>
</dbReference>
<reference evidence="2 3" key="1">
    <citation type="submission" date="2021-02" db="EMBL/GenBank/DDBJ databases">
        <title>Lysobacter arenosi sp. nov., isolated from soil of gangwondo yeongwol, south Korea.</title>
        <authorList>
            <person name="Kim K.R."/>
            <person name="Kim K.H."/>
            <person name="Jeon C.O."/>
        </authorList>
    </citation>
    <scope>NUCLEOTIDE SEQUENCE [LARGE SCALE GENOMIC DNA]</scope>
    <source>
        <strain evidence="2 3">R7</strain>
    </source>
</reference>
<evidence type="ECO:0000313" key="2">
    <source>
        <dbReference type="EMBL" id="QSX75699.1"/>
    </source>
</evidence>
<feature type="compositionally biased region" description="Polar residues" evidence="1">
    <location>
        <begin position="19"/>
        <end position="30"/>
    </location>
</feature>
<protein>
    <submittedName>
        <fullName evidence="2">Uncharacterized protein</fullName>
    </submittedName>
</protein>
<dbReference type="Proteomes" id="UP000663400">
    <property type="component" value="Chromosome"/>
</dbReference>
<gene>
    <name evidence="2" type="ORF">HIV01_004010</name>
</gene>
<organism evidence="2 3">
    <name type="scientific">Lysobacter arenosi</name>
    <dbReference type="NCBI Taxonomy" id="2795387"/>
    <lineage>
        <taxon>Bacteria</taxon>
        <taxon>Pseudomonadati</taxon>
        <taxon>Pseudomonadota</taxon>
        <taxon>Gammaproteobacteria</taxon>
        <taxon>Lysobacterales</taxon>
        <taxon>Lysobacteraceae</taxon>
        <taxon>Lysobacter</taxon>
    </lineage>
</organism>
<name>A0ABX7RC22_9GAMM</name>
<proteinExistence type="predicted"/>
<feature type="region of interest" description="Disordered" evidence="1">
    <location>
        <begin position="1"/>
        <end position="31"/>
    </location>
</feature>